<protein>
    <recommendedName>
        <fullName evidence="4">Aminotransferase class I/classII domain-containing protein</fullName>
    </recommendedName>
</protein>
<feature type="signal peptide" evidence="1">
    <location>
        <begin position="1"/>
        <end position="23"/>
    </location>
</feature>
<accession>A0A8J2X264</accession>
<keyword evidence="1" id="KW-0732">Signal</keyword>
<dbReference type="GO" id="GO:0008483">
    <property type="term" value="F:transaminase activity"/>
    <property type="evidence" value="ECO:0007669"/>
    <property type="project" value="TreeGrafter"/>
</dbReference>
<dbReference type="InterPro" id="IPR000653">
    <property type="entry name" value="DegT/StrS_aminotransferase"/>
</dbReference>
<dbReference type="GO" id="GO:0000271">
    <property type="term" value="P:polysaccharide biosynthetic process"/>
    <property type="evidence" value="ECO:0007669"/>
    <property type="project" value="TreeGrafter"/>
</dbReference>
<dbReference type="PANTHER" id="PTHR30244">
    <property type="entry name" value="TRANSAMINASE"/>
    <property type="match status" value="1"/>
</dbReference>
<dbReference type="InterPro" id="IPR015421">
    <property type="entry name" value="PyrdxlP-dep_Trfase_major"/>
</dbReference>
<sequence>MTCNTKLILCAAVLPAISSLAIGGRRLRKNIKMPDPVPREGIDEVIKTMESGKLFRYNVASKEESQVSLVEKEFSDFTGHKFAVGLNSCGSAIFLMLKCAGAQHGDKVLTNGFTFTAVPSAIVHAGCDPVYVETTPGYVVDVADLEKKMDANPDCKYFIVSHMRGKLASMDAIKKLCDAKGVELLEDCAHSLGVLWNGGHSGHHGTMAAFSSQSYKMLNSGEGGFFVTDDDYAAARCMAYAGAYEALADKHYCRPCDAALAKVMDGSIPNFSLRMHEGTAAMLRPQIKTIEARRAEYNERYYRIAAQLNALPGCSVEDQLPQVTIVGDSVQFNVEATALGDDLDAGADAFLAKCAARGLPVERFGSGSNARNFKNWKYAKAPECGLPVTADIISRAFDVRLPLLFEEEDFEIMVEIIQESLAEVAAGELEVKEQEVAYAR</sequence>
<dbReference type="SUPFAM" id="SSF53383">
    <property type="entry name" value="PLP-dependent transferases"/>
    <property type="match status" value="1"/>
</dbReference>
<gene>
    <name evidence="2" type="ORF">PECAL_3P12090</name>
</gene>
<dbReference type="Gene3D" id="3.40.640.10">
    <property type="entry name" value="Type I PLP-dependent aspartate aminotransferase-like (Major domain)"/>
    <property type="match status" value="1"/>
</dbReference>
<feature type="chain" id="PRO_5035195864" description="Aminotransferase class I/classII domain-containing protein" evidence="1">
    <location>
        <begin position="24"/>
        <end position="440"/>
    </location>
</feature>
<dbReference type="Pfam" id="PF01041">
    <property type="entry name" value="DegT_DnrJ_EryC1"/>
    <property type="match status" value="1"/>
</dbReference>
<evidence type="ECO:0000313" key="3">
    <source>
        <dbReference type="Proteomes" id="UP000789595"/>
    </source>
</evidence>
<comment type="caution">
    <text evidence="2">The sequence shown here is derived from an EMBL/GenBank/DDBJ whole genome shotgun (WGS) entry which is preliminary data.</text>
</comment>
<reference evidence="2" key="1">
    <citation type="submission" date="2021-11" db="EMBL/GenBank/DDBJ databases">
        <authorList>
            <consortium name="Genoscope - CEA"/>
            <person name="William W."/>
        </authorList>
    </citation>
    <scope>NUCLEOTIDE SEQUENCE</scope>
</reference>
<dbReference type="InterPro" id="IPR015424">
    <property type="entry name" value="PyrdxlP-dep_Trfase"/>
</dbReference>
<dbReference type="Proteomes" id="UP000789595">
    <property type="component" value="Unassembled WGS sequence"/>
</dbReference>
<dbReference type="PIRSF" id="PIRSF000390">
    <property type="entry name" value="PLP_StrS"/>
    <property type="match status" value="1"/>
</dbReference>
<keyword evidence="3" id="KW-1185">Reference proteome</keyword>
<dbReference type="AlphaFoldDB" id="A0A8J2X264"/>
<evidence type="ECO:0008006" key="4">
    <source>
        <dbReference type="Google" id="ProtNLM"/>
    </source>
</evidence>
<evidence type="ECO:0000313" key="2">
    <source>
        <dbReference type="EMBL" id="CAH0371276.1"/>
    </source>
</evidence>
<dbReference type="EMBL" id="CAKKNE010000003">
    <property type="protein sequence ID" value="CAH0371276.1"/>
    <property type="molecule type" value="Genomic_DNA"/>
</dbReference>
<dbReference type="PANTHER" id="PTHR30244:SF34">
    <property type="entry name" value="DTDP-4-AMINO-4,6-DIDEOXYGALACTOSE TRANSAMINASE"/>
    <property type="match status" value="1"/>
</dbReference>
<proteinExistence type="predicted"/>
<name>A0A8J2X264_9STRA</name>
<organism evidence="2 3">
    <name type="scientific">Pelagomonas calceolata</name>
    <dbReference type="NCBI Taxonomy" id="35677"/>
    <lineage>
        <taxon>Eukaryota</taxon>
        <taxon>Sar</taxon>
        <taxon>Stramenopiles</taxon>
        <taxon>Ochrophyta</taxon>
        <taxon>Pelagophyceae</taxon>
        <taxon>Pelagomonadales</taxon>
        <taxon>Pelagomonadaceae</taxon>
        <taxon>Pelagomonas</taxon>
    </lineage>
</organism>
<evidence type="ECO:0000256" key="1">
    <source>
        <dbReference type="SAM" id="SignalP"/>
    </source>
</evidence>
<dbReference type="OrthoDB" id="422066at2759"/>
<dbReference type="GO" id="GO:0030170">
    <property type="term" value="F:pyridoxal phosphate binding"/>
    <property type="evidence" value="ECO:0007669"/>
    <property type="project" value="TreeGrafter"/>
</dbReference>